<comment type="caution">
    <text evidence="1">The sequence shown here is derived from an EMBL/GenBank/DDBJ whole genome shotgun (WGS) entry which is preliminary data.</text>
</comment>
<sequence length="245" mass="27335">MEGQDDGFNSYPNKLARTSSALPIHLRDDSAAEAATPTSATVNTTINDDNIRNADNNDNNPSERQEVPEPPPCIIRDHDRYLPLTNVTRIMRRILPRNAKISDDAKEVVQECVTEYISFITGEANDRCHREQRKTVTPEDLIWAMGKLGFDNYVEPLTLYLNRYRESESRRTSMPTQPTPRRDLLDHGPVGMPGPYGPVYNMGSQQGFYDPSTGLYLRDDLGSGSGSGAGGSSFQADFDPFAQFK</sequence>
<keyword evidence="2" id="KW-1185">Reference proteome</keyword>
<proteinExistence type="predicted"/>
<evidence type="ECO:0000313" key="2">
    <source>
        <dbReference type="Proteomes" id="UP001163603"/>
    </source>
</evidence>
<gene>
    <name evidence="1" type="ORF">Pint_03855</name>
</gene>
<evidence type="ECO:0000313" key="1">
    <source>
        <dbReference type="EMBL" id="KAJ0046681.1"/>
    </source>
</evidence>
<reference evidence="2" key="1">
    <citation type="journal article" date="2023" name="G3 (Bethesda)">
        <title>Genome assembly and association tests identify interacting loci associated with vigor, precocity, and sex in interspecific pistachio rootstocks.</title>
        <authorList>
            <person name="Palmer W."/>
            <person name="Jacygrad E."/>
            <person name="Sagayaradj S."/>
            <person name="Cavanaugh K."/>
            <person name="Han R."/>
            <person name="Bertier L."/>
            <person name="Beede B."/>
            <person name="Kafkas S."/>
            <person name="Golino D."/>
            <person name="Preece J."/>
            <person name="Michelmore R."/>
        </authorList>
    </citation>
    <scope>NUCLEOTIDE SEQUENCE [LARGE SCALE GENOMIC DNA]</scope>
</reference>
<accession>A0ACC0Z5X1</accession>
<protein>
    <submittedName>
        <fullName evidence="1">Uncharacterized protein</fullName>
    </submittedName>
</protein>
<organism evidence="1 2">
    <name type="scientific">Pistacia integerrima</name>
    <dbReference type="NCBI Taxonomy" id="434235"/>
    <lineage>
        <taxon>Eukaryota</taxon>
        <taxon>Viridiplantae</taxon>
        <taxon>Streptophyta</taxon>
        <taxon>Embryophyta</taxon>
        <taxon>Tracheophyta</taxon>
        <taxon>Spermatophyta</taxon>
        <taxon>Magnoliopsida</taxon>
        <taxon>eudicotyledons</taxon>
        <taxon>Gunneridae</taxon>
        <taxon>Pentapetalae</taxon>
        <taxon>rosids</taxon>
        <taxon>malvids</taxon>
        <taxon>Sapindales</taxon>
        <taxon>Anacardiaceae</taxon>
        <taxon>Pistacia</taxon>
    </lineage>
</organism>
<name>A0ACC0Z5X1_9ROSI</name>
<dbReference type="EMBL" id="CM047738">
    <property type="protein sequence ID" value="KAJ0046681.1"/>
    <property type="molecule type" value="Genomic_DNA"/>
</dbReference>
<dbReference type="Proteomes" id="UP001163603">
    <property type="component" value="Chromosome 3"/>
</dbReference>